<dbReference type="InParanoid" id="A0A068V968"/>
<sequence length="120" mass="13833">MMRKPKLIPSYLKIPQATVSLYGIAINLLLRFLENISGTTTSQASFVNSTHMKFSLCTSNSKRSIGIGWHTRMNGFKKGRRVWLKKIKKRYQGTQNMYHPRTIESVGDLNLCEKQKKLEN</sequence>
<evidence type="ECO:0000313" key="1">
    <source>
        <dbReference type="EMBL" id="CDP16483.1"/>
    </source>
</evidence>
<dbReference type="Proteomes" id="UP000295252">
    <property type="component" value="Chromosome VII"/>
</dbReference>
<keyword evidence="2" id="KW-1185">Reference proteome</keyword>
<protein>
    <submittedName>
        <fullName evidence="1">Uncharacterized protein</fullName>
    </submittedName>
</protein>
<proteinExistence type="predicted"/>
<organism evidence="1 2">
    <name type="scientific">Coffea canephora</name>
    <name type="common">Robusta coffee</name>
    <dbReference type="NCBI Taxonomy" id="49390"/>
    <lineage>
        <taxon>Eukaryota</taxon>
        <taxon>Viridiplantae</taxon>
        <taxon>Streptophyta</taxon>
        <taxon>Embryophyta</taxon>
        <taxon>Tracheophyta</taxon>
        <taxon>Spermatophyta</taxon>
        <taxon>Magnoliopsida</taxon>
        <taxon>eudicotyledons</taxon>
        <taxon>Gunneridae</taxon>
        <taxon>Pentapetalae</taxon>
        <taxon>asterids</taxon>
        <taxon>lamiids</taxon>
        <taxon>Gentianales</taxon>
        <taxon>Rubiaceae</taxon>
        <taxon>Ixoroideae</taxon>
        <taxon>Gardenieae complex</taxon>
        <taxon>Bertiereae - Coffeeae clade</taxon>
        <taxon>Coffeeae</taxon>
        <taxon>Coffea</taxon>
    </lineage>
</organism>
<gene>
    <name evidence="1" type="ORF">GSCOC_T00018427001</name>
</gene>
<reference evidence="2" key="1">
    <citation type="journal article" date="2014" name="Science">
        <title>The coffee genome provides insight into the convergent evolution of caffeine biosynthesis.</title>
        <authorList>
            <person name="Denoeud F."/>
            <person name="Carretero-Paulet L."/>
            <person name="Dereeper A."/>
            <person name="Droc G."/>
            <person name="Guyot R."/>
            <person name="Pietrella M."/>
            <person name="Zheng C."/>
            <person name="Alberti A."/>
            <person name="Anthony F."/>
            <person name="Aprea G."/>
            <person name="Aury J.M."/>
            <person name="Bento P."/>
            <person name="Bernard M."/>
            <person name="Bocs S."/>
            <person name="Campa C."/>
            <person name="Cenci A."/>
            <person name="Combes M.C."/>
            <person name="Crouzillat D."/>
            <person name="Da Silva C."/>
            <person name="Daddiego L."/>
            <person name="De Bellis F."/>
            <person name="Dussert S."/>
            <person name="Garsmeur O."/>
            <person name="Gayraud T."/>
            <person name="Guignon V."/>
            <person name="Jahn K."/>
            <person name="Jamilloux V."/>
            <person name="Joet T."/>
            <person name="Labadie K."/>
            <person name="Lan T."/>
            <person name="Leclercq J."/>
            <person name="Lepelley M."/>
            <person name="Leroy T."/>
            <person name="Li L.T."/>
            <person name="Librado P."/>
            <person name="Lopez L."/>
            <person name="Munoz A."/>
            <person name="Noel B."/>
            <person name="Pallavicini A."/>
            <person name="Perrotta G."/>
            <person name="Poncet V."/>
            <person name="Pot D."/>
            <person name="Priyono X."/>
            <person name="Rigoreau M."/>
            <person name="Rouard M."/>
            <person name="Rozas J."/>
            <person name="Tranchant-Dubreuil C."/>
            <person name="VanBuren R."/>
            <person name="Zhang Q."/>
            <person name="Andrade A.C."/>
            <person name="Argout X."/>
            <person name="Bertrand B."/>
            <person name="de Kochko A."/>
            <person name="Graziosi G."/>
            <person name="Henry R.J."/>
            <person name="Jayarama X."/>
            <person name="Ming R."/>
            <person name="Nagai C."/>
            <person name="Rounsley S."/>
            <person name="Sankoff D."/>
            <person name="Giuliano G."/>
            <person name="Albert V.A."/>
            <person name="Wincker P."/>
            <person name="Lashermes P."/>
        </authorList>
    </citation>
    <scope>NUCLEOTIDE SEQUENCE [LARGE SCALE GENOMIC DNA]</scope>
    <source>
        <strain evidence="2">cv. DH200-94</strain>
    </source>
</reference>
<dbReference type="Gramene" id="CDP16483">
    <property type="protein sequence ID" value="CDP16483"/>
    <property type="gene ID" value="GSCOC_T00018427001"/>
</dbReference>
<dbReference type="EMBL" id="HG739211">
    <property type="protein sequence ID" value="CDP16483.1"/>
    <property type="molecule type" value="Genomic_DNA"/>
</dbReference>
<accession>A0A068V968</accession>
<dbReference type="AlphaFoldDB" id="A0A068V968"/>
<evidence type="ECO:0000313" key="2">
    <source>
        <dbReference type="Proteomes" id="UP000295252"/>
    </source>
</evidence>
<name>A0A068V968_COFCA</name>